<evidence type="ECO:0000313" key="3">
    <source>
        <dbReference type="Proteomes" id="UP000628854"/>
    </source>
</evidence>
<evidence type="ECO:0000313" key="2">
    <source>
        <dbReference type="EMBL" id="GGB71651.1"/>
    </source>
</evidence>
<dbReference type="PANTHER" id="PTHR46230">
    <property type="match status" value="1"/>
</dbReference>
<gene>
    <name evidence="2" type="primary">bolA</name>
    <name evidence="2" type="ORF">GCM10011503_20420</name>
</gene>
<proteinExistence type="inferred from homology"/>
<dbReference type="EMBL" id="BMKF01000002">
    <property type="protein sequence ID" value="GGB71651.1"/>
    <property type="molecule type" value="Genomic_DNA"/>
</dbReference>
<dbReference type="Gene3D" id="3.30.300.90">
    <property type="entry name" value="BolA-like"/>
    <property type="match status" value="1"/>
</dbReference>
<keyword evidence="3" id="KW-1185">Reference proteome</keyword>
<comment type="caution">
    <text evidence="2">The sequence shown here is derived from an EMBL/GenBank/DDBJ whole genome shotgun (WGS) entry which is preliminary data.</text>
</comment>
<comment type="similarity">
    <text evidence="1">Belongs to the BolA/IbaG family.</text>
</comment>
<protein>
    <submittedName>
        <fullName evidence="2">BolA family transcriptional regulator</fullName>
    </submittedName>
</protein>
<organism evidence="2 3">
    <name type="scientific">Henriciella pelagia</name>
    <dbReference type="NCBI Taxonomy" id="1977912"/>
    <lineage>
        <taxon>Bacteria</taxon>
        <taxon>Pseudomonadati</taxon>
        <taxon>Pseudomonadota</taxon>
        <taxon>Alphaproteobacteria</taxon>
        <taxon>Hyphomonadales</taxon>
        <taxon>Hyphomonadaceae</taxon>
        <taxon>Henriciella</taxon>
    </lineage>
</organism>
<dbReference type="InterPro" id="IPR002634">
    <property type="entry name" value="BolA"/>
</dbReference>
<dbReference type="PIRSF" id="PIRSF003113">
    <property type="entry name" value="BolA"/>
    <property type="match status" value="1"/>
</dbReference>
<accession>A0ABQ1JL21</accession>
<dbReference type="Proteomes" id="UP000628854">
    <property type="component" value="Unassembled WGS sequence"/>
</dbReference>
<reference evidence="3" key="1">
    <citation type="journal article" date="2019" name="Int. J. Syst. Evol. Microbiol.">
        <title>The Global Catalogue of Microorganisms (GCM) 10K type strain sequencing project: providing services to taxonomists for standard genome sequencing and annotation.</title>
        <authorList>
            <consortium name="The Broad Institute Genomics Platform"/>
            <consortium name="The Broad Institute Genome Sequencing Center for Infectious Disease"/>
            <person name="Wu L."/>
            <person name="Ma J."/>
        </authorList>
    </citation>
    <scope>NUCLEOTIDE SEQUENCE [LARGE SCALE GENOMIC DNA]</scope>
    <source>
        <strain evidence="3">CGMCC 1.15928</strain>
    </source>
</reference>
<dbReference type="PANTHER" id="PTHR46230:SF7">
    <property type="entry name" value="BOLA-LIKE PROTEIN 1"/>
    <property type="match status" value="1"/>
</dbReference>
<sequence>MTQVFAPERLEITDQSALHAGHAGASPEGETHFKVEIVSKKFDGMSRVAIQREINHALKNEFDSGLHALSIKAASPTG</sequence>
<dbReference type="InterPro" id="IPR036065">
    <property type="entry name" value="BolA-like_sf"/>
</dbReference>
<dbReference type="Pfam" id="PF01722">
    <property type="entry name" value="BolA"/>
    <property type="match status" value="1"/>
</dbReference>
<dbReference type="SUPFAM" id="SSF82657">
    <property type="entry name" value="BolA-like"/>
    <property type="match status" value="1"/>
</dbReference>
<name>A0ABQ1JL21_9PROT</name>
<evidence type="ECO:0000256" key="1">
    <source>
        <dbReference type="RuleBase" id="RU003860"/>
    </source>
</evidence>